<feature type="domain" description="Thioredoxin" evidence="6">
    <location>
        <begin position="231"/>
        <end position="368"/>
    </location>
</feature>
<dbReference type="GO" id="GO:0030313">
    <property type="term" value="C:cell envelope"/>
    <property type="evidence" value="ECO:0007669"/>
    <property type="project" value="UniProtKB-SubCell"/>
</dbReference>
<keyword evidence="3" id="KW-1015">Disulfide bond</keyword>
<evidence type="ECO:0000256" key="4">
    <source>
        <dbReference type="ARBA" id="ARBA00023284"/>
    </source>
</evidence>
<evidence type="ECO:0000256" key="1">
    <source>
        <dbReference type="ARBA" id="ARBA00004196"/>
    </source>
</evidence>
<keyword evidence="8" id="KW-1185">Reference proteome</keyword>
<dbReference type="Proteomes" id="UP000294616">
    <property type="component" value="Unassembled WGS sequence"/>
</dbReference>
<dbReference type="InterPro" id="IPR017937">
    <property type="entry name" value="Thioredoxin_CS"/>
</dbReference>
<reference evidence="7 8" key="1">
    <citation type="submission" date="2019-03" db="EMBL/GenBank/DDBJ databases">
        <title>Genomic Encyclopedia of Archaeal and Bacterial Type Strains, Phase II (KMG-II): from individual species to whole genera.</title>
        <authorList>
            <person name="Goeker M."/>
        </authorList>
    </citation>
    <scope>NUCLEOTIDE SEQUENCE [LARGE SCALE GENOMIC DNA]</scope>
    <source>
        <strain evidence="7 8">DSM 22554</strain>
    </source>
</reference>
<dbReference type="RefSeq" id="WP_132225542.1">
    <property type="nucleotide sequence ID" value="NZ_SMGO01000003.1"/>
</dbReference>
<protein>
    <submittedName>
        <fullName evidence="7">Peroxiredoxin</fullName>
    </submittedName>
</protein>
<organism evidence="7 8">
    <name type="scientific">Albibacterium bauzanense</name>
    <dbReference type="NCBI Taxonomy" id="653929"/>
    <lineage>
        <taxon>Bacteria</taxon>
        <taxon>Pseudomonadati</taxon>
        <taxon>Bacteroidota</taxon>
        <taxon>Sphingobacteriia</taxon>
        <taxon>Sphingobacteriales</taxon>
        <taxon>Sphingobacteriaceae</taxon>
        <taxon>Albibacterium</taxon>
    </lineage>
</organism>
<keyword evidence="5" id="KW-0732">Signal</keyword>
<dbReference type="InterPro" id="IPR000866">
    <property type="entry name" value="AhpC/TSA"/>
</dbReference>
<dbReference type="Pfam" id="PF14289">
    <property type="entry name" value="DUF4369"/>
    <property type="match status" value="1"/>
</dbReference>
<evidence type="ECO:0000256" key="2">
    <source>
        <dbReference type="ARBA" id="ARBA00022748"/>
    </source>
</evidence>
<keyword evidence="4" id="KW-0676">Redox-active center</keyword>
<dbReference type="GO" id="GO:0017004">
    <property type="term" value="P:cytochrome complex assembly"/>
    <property type="evidence" value="ECO:0007669"/>
    <property type="project" value="UniProtKB-KW"/>
</dbReference>
<comment type="subcellular location">
    <subcellularLocation>
        <location evidence="1">Cell envelope</location>
    </subcellularLocation>
</comment>
<comment type="caution">
    <text evidence="7">The sequence shown here is derived from an EMBL/GenBank/DDBJ whole genome shotgun (WGS) entry which is preliminary data.</text>
</comment>
<accession>A0A4R1LP51</accession>
<dbReference type="GO" id="GO:0016491">
    <property type="term" value="F:oxidoreductase activity"/>
    <property type="evidence" value="ECO:0007669"/>
    <property type="project" value="InterPro"/>
</dbReference>
<dbReference type="InterPro" id="IPR013766">
    <property type="entry name" value="Thioredoxin_domain"/>
</dbReference>
<dbReference type="EMBL" id="SMGO01000003">
    <property type="protein sequence ID" value="TCK80848.1"/>
    <property type="molecule type" value="Genomic_DNA"/>
</dbReference>
<dbReference type="Gene3D" id="3.40.30.10">
    <property type="entry name" value="Glutaredoxin"/>
    <property type="match status" value="1"/>
</dbReference>
<evidence type="ECO:0000259" key="6">
    <source>
        <dbReference type="PROSITE" id="PS51352"/>
    </source>
</evidence>
<dbReference type="PANTHER" id="PTHR42852:SF6">
    <property type="entry name" value="THIOL:DISULFIDE INTERCHANGE PROTEIN DSBE"/>
    <property type="match status" value="1"/>
</dbReference>
<name>A0A4R1LP51_9SPHI</name>
<dbReference type="GO" id="GO:0016209">
    <property type="term" value="F:antioxidant activity"/>
    <property type="evidence" value="ECO:0007669"/>
    <property type="project" value="InterPro"/>
</dbReference>
<evidence type="ECO:0000313" key="8">
    <source>
        <dbReference type="Proteomes" id="UP000294616"/>
    </source>
</evidence>
<sequence length="368" mass="41725">MKIRLLLTAIISLFLLASCNTVSNDKFIVSGYVENVGDINKILLYEGETVVDSITLDKGKFQFEKTAKEATLYTLVIGYKPYMLVLKNGDKVEFETDLNSDASQYSVKGSETSSKLQELSAIRERFQEEQTALQNEFEQRVNGGEEVSVIQDELMEKSFNSIQKISEQTLQFSNENKDNLAGFYSMLFLFSIDPTNYEEQLIKYASEVKSKFPNNPFVQSFVKHMEELKPLSIGQDAPDFTSLTPDGKAVKLSDLKGQYVLLDFWASWCVPCREENPNIVSQYHRFKNKGFTVLGVSLDENRASWLKAIKDDKLDWTQLSDLKQWNSGAGQLYNITAIPTSFLINPDGKIIGKNLRGVALKQFLEKNL</sequence>
<dbReference type="InterPro" id="IPR050553">
    <property type="entry name" value="Thioredoxin_ResA/DsbE_sf"/>
</dbReference>
<dbReference type="InterPro" id="IPR025380">
    <property type="entry name" value="DUF4369"/>
</dbReference>
<dbReference type="PANTHER" id="PTHR42852">
    <property type="entry name" value="THIOL:DISULFIDE INTERCHANGE PROTEIN DSBE"/>
    <property type="match status" value="1"/>
</dbReference>
<evidence type="ECO:0000313" key="7">
    <source>
        <dbReference type="EMBL" id="TCK80848.1"/>
    </source>
</evidence>
<keyword evidence="2" id="KW-0201">Cytochrome c-type biogenesis</keyword>
<dbReference type="OrthoDB" id="750178at2"/>
<dbReference type="PROSITE" id="PS00194">
    <property type="entry name" value="THIOREDOXIN_1"/>
    <property type="match status" value="1"/>
</dbReference>
<feature type="signal peptide" evidence="5">
    <location>
        <begin position="1"/>
        <end position="17"/>
    </location>
</feature>
<proteinExistence type="predicted"/>
<evidence type="ECO:0000256" key="3">
    <source>
        <dbReference type="ARBA" id="ARBA00023157"/>
    </source>
</evidence>
<dbReference type="PROSITE" id="PS51257">
    <property type="entry name" value="PROKAR_LIPOPROTEIN"/>
    <property type="match status" value="1"/>
</dbReference>
<dbReference type="PROSITE" id="PS51352">
    <property type="entry name" value="THIOREDOXIN_2"/>
    <property type="match status" value="1"/>
</dbReference>
<dbReference type="Pfam" id="PF00578">
    <property type="entry name" value="AhpC-TSA"/>
    <property type="match status" value="1"/>
</dbReference>
<evidence type="ECO:0000256" key="5">
    <source>
        <dbReference type="SAM" id="SignalP"/>
    </source>
</evidence>
<gene>
    <name evidence="7" type="ORF">C8N28_2602</name>
</gene>
<dbReference type="AlphaFoldDB" id="A0A4R1LP51"/>
<dbReference type="CDD" id="cd02966">
    <property type="entry name" value="TlpA_like_family"/>
    <property type="match status" value="1"/>
</dbReference>
<dbReference type="InterPro" id="IPR036249">
    <property type="entry name" value="Thioredoxin-like_sf"/>
</dbReference>
<dbReference type="SUPFAM" id="SSF52833">
    <property type="entry name" value="Thioredoxin-like"/>
    <property type="match status" value="1"/>
</dbReference>
<feature type="chain" id="PRO_5020591295" evidence="5">
    <location>
        <begin position="18"/>
        <end position="368"/>
    </location>
</feature>